<evidence type="ECO:0000313" key="3">
    <source>
        <dbReference type="Proteomes" id="UP001154061"/>
    </source>
</evidence>
<comment type="caution">
    <text evidence="2">The sequence shown here is derived from an EMBL/GenBank/DDBJ whole genome shotgun (WGS) entry which is preliminary data.</text>
</comment>
<gene>
    <name evidence="2" type="ORF">NDI89_00415</name>
</gene>
<dbReference type="AlphaFoldDB" id="A0A9Q4KYP9"/>
<dbReference type="Proteomes" id="UP001154061">
    <property type="component" value="Unassembled WGS sequence"/>
</dbReference>
<evidence type="ECO:0000259" key="1">
    <source>
        <dbReference type="Pfam" id="PF18545"/>
    </source>
</evidence>
<reference evidence="2" key="1">
    <citation type="submission" date="2022-06" db="EMBL/GenBank/DDBJ databases">
        <title>Natrinema sp. a new haloarchaeum isolate from saline soil.</title>
        <authorList>
            <person name="Strakova D."/>
            <person name="Galisteo C."/>
            <person name="Sanchez-Porro C."/>
            <person name="Ventosa A."/>
        </authorList>
    </citation>
    <scope>NUCLEOTIDE SEQUENCE</scope>
    <source>
        <strain evidence="2">S1CR25-10</strain>
    </source>
</reference>
<dbReference type="RefSeq" id="WP_277519497.1">
    <property type="nucleotide sequence ID" value="NZ_JAMQOT010000001.1"/>
</dbReference>
<feature type="domain" description="Halobacterial output" evidence="1">
    <location>
        <begin position="27"/>
        <end position="91"/>
    </location>
</feature>
<dbReference type="InterPro" id="IPR040624">
    <property type="entry name" value="HalOD1"/>
</dbReference>
<dbReference type="EMBL" id="JAMQOT010000001">
    <property type="protein sequence ID" value="MDF9744039.1"/>
    <property type="molecule type" value="Genomic_DNA"/>
</dbReference>
<name>A0A9Q4KYP9_9EURY</name>
<evidence type="ECO:0000313" key="2">
    <source>
        <dbReference type="EMBL" id="MDF9744039.1"/>
    </source>
</evidence>
<accession>A0A9Q4KYP9</accession>
<organism evidence="2 3">
    <name type="scientific">Natrinema salsiterrestre</name>
    <dbReference type="NCBI Taxonomy" id="2950540"/>
    <lineage>
        <taxon>Archaea</taxon>
        <taxon>Methanobacteriati</taxon>
        <taxon>Methanobacteriota</taxon>
        <taxon>Stenosarchaea group</taxon>
        <taxon>Halobacteria</taxon>
        <taxon>Halobacteriales</taxon>
        <taxon>Natrialbaceae</taxon>
        <taxon>Natrinema</taxon>
    </lineage>
</organism>
<dbReference type="Pfam" id="PF18545">
    <property type="entry name" value="HalOD1"/>
    <property type="match status" value="1"/>
</dbReference>
<protein>
    <recommendedName>
        <fullName evidence="1">Halobacterial output domain-containing protein</fullName>
    </recommendedName>
</protein>
<sequence length="95" mass="10686">MSEPIDATNEDVVLQRQLDTDQGDQMVQLVELIADIDDVEPTELSPIYRDIDSLVSNFFGSQPPSRGDATLAFSYRGYRIRIKRDGRTTVHEVSA</sequence>
<proteinExistence type="predicted"/>
<keyword evidence="3" id="KW-1185">Reference proteome</keyword>